<gene>
    <name evidence="1" type="ORF">GCM10010913_39230</name>
</gene>
<accession>A0ABQ1W3R0</accession>
<organism evidence="1 2">
    <name type="scientific">Paenibacillus aceti</name>
    <dbReference type="NCBI Taxonomy" id="1820010"/>
    <lineage>
        <taxon>Bacteria</taxon>
        <taxon>Bacillati</taxon>
        <taxon>Bacillota</taxon>
        <taxon>Bacilli</taxon>
        <taxon>Bacillales</taxon>
        <taxon>Paenibacillaceae</taxon>
        <taxon>Paenibacillus</taxon>
    </lineage>
</organism>
<sequence length="1121" mass="120168">MAKTNWKLTDTVKPEDMNSLGQEINNLQQNTKPASLTKPGIVQLFSATNSTAEDRAATPKAVKTAEDNAKAYTDGKLDRVDLTTTLGPGTSVIDVDQASGAEFRVYGNTLVNLLGSYGNFEVPNGDSGVAIWWSGLASGKYSITSENVKYGLKAQRINALVTDSNPQRGVASAYKGTHAEPIKLTANKWYVFIADYTNIATGNARLSFFDRAASQQLVASGNTTTGSGVAYVKLATTKDYDNIGLYLYNQEPVGGTGAVIWDGAGLYEVSEELYNRIGVDITAANIRDYLPHVDGVQHADGVVVSHPSKNLLPSQPDALNSRATLTAPYEMTLNATGPNQHTHMYVPTVKGQKYTFNIEATGFTSITGQDKNGANLVALKYSDHPVPHTFTVPEGVVQLMVSLTTKAAGTFTYKNWKLELGDKATPFEPAKPQQLIISEKLAEVEGVRDEVRVGLQGATLVKRVERGFALDGSLPWNYGADSTDAFALLLTDVYSNPPWQARKSRGIRYDGKVLGNVGVVKTRPDQMEISTRAYVTVDRSIAGWTTALQPNAIALKALMNGWKANGNNGSIYNSWVSILDGKAPATNTGDYVSKNKAPGWTAWATIDYALGVPEIKQIKTEGGILLHPGGNQLTVETGIIQREKACLHYSPNEKAYYINGTDTTKLSRRVSKILAVYKGADFDNDSWQILTRAPSHASWWELGADNAKSINEAAIEPNADYYVTYSTLDKYNYLANVTLLDVSYKAGISATLSDVVSSSDELKAQNDRQDFADMYIQAYTENNRKDLDSHASATTGVHGATYAPIPDSLMSRSANGRTQVADPVYGSDASTKAYVDNTLKSHTDSTAVHGATNAATASRIMMRDSAGRAKVAAPNAADDIAIKGTVDDHANLTTAHGATSAVTANRLVLRDSTGRAQVAAPAASADIARLDTVNNAVGNLANLKTTDKSNTVAALNELFINVSNGKSLVAAAITDQGVSASGSDTFPQLASKIALIKTGKEFATGTLAVASSDSKYFFHKDDTLGGGPSIYAYGKEATGLYFQPSIIVMFADVSGNSYVSVYRRDMRLLASRGLDILSLTITNTGNVSGKAIVDWDPAFVGARNFLLPVMSPGTYTWLAYQ</sequence>
<dbReference type="InterPro" id="IPR005068">
    <property type="entry name" value="Phage_lambda_Stf-r2"/>
</dbReference>
<protein>
    <recommendedName>
        <fullName evidence="3">Tail fiber protein</fullName>
    </recommendedName>
</protein>
<evidence type="ECO:0000313" key="2">
    <source>
        <dbReference type="Proteomes" id="UP000608420"/>
    </source>
</evidence>
<keyword evidence="2" id="KW-1185">Reference proteome</keyword>
<name>A0ABQ1W3R0_9BACL</name>
<dbReference type="EMBL" id="BMIW01000036">
    <property type="protein sequence ID" value="GGG13585.1"/>
    <property type="molecule type" value="Genomic_DNA"/>
</dbReference>
<evidence type="ECO:0008006" key="3">
    <source>
        <dbReference type="Google" id="ProtNLM"/>
    </source>
</evidence>
<dbReference type="Proteomes" id="UP000608420">
    <property type="component" value="Unassembled WGS sequence"/>
</dbReference>
<proteinExistence type="predicted"/>
<comment type="caution">
    <text evidence="1">The sequence shown here is derived from an EMBL/GenBank/DDBJ whole genome shotgun (WGS) entry which is preliminary data.</text>
</comment>
<evidence type="ECO:0000313" key="1">
    <source>
        <dbReference type="EMBL" id="GGG13585.1"/>
    </source>
</evidence>
<dbReference type="Pfam" id="PF03406">
    <property type="entry name" value="Phage_fiber_2"/>
    <property type="match status" value="1"/>
</dbReference>
<reference evidence="2" key="1">
    <citation type="journal article" date="2019" name="Int. J. Syst. Evol. Microbiol.">
        <title>The Global Catalogue of Microorganisms (GCM) 10K type strain sequencing project: providing services to taxonomists for standard genome sequencing and annotation.</title>
        <authorList>
            <consortium name="The Broad Institute Genomics Platform"/>
            <consortium name="The Broad Institute Genome Sequencing Center for Infectious Disease"/>
            <person name="Wu L."/>
            <person name="Ma J."/>
        </authorList>
    </citation>
    <scope>NUCLEOTIDE SEQUENCE [LARGE SCALE GENOMIC DNA]</scope>
    <source>
        <strain evidence="2">CGMCC 1.15420</strain>
    </source>
</reference>